<dbReference type="EMBL" id="CP063361">
    <property type="protein sequence ID" value="UOD28253.1"/>
    <property type="molecule type" value="Genomic_DNA"/>
</dbReference>
<dbReference type="RefSeq" id="WP_243489424.1">
    <property type="nucleotide sequence ID" value="NZ_CP063361.1"/>
</dbReference>
<feature type="domain" description="Lysozyme inhibitor LprI-like N-terminal" evidence="1">
    <location>
        <begin position="42"/>
        <end position="98"/>
    </location>
</feature>
<dbReference type="Pfam" id="PF07007">
    <property type="entry name" value="LprI"/>
    <property type="match status" value="1"/>
</dbReference>
<reference evidence="2 3" key="1">
    <citation type="submission" date="2020-10" db="EMBL/GenBank/DDBJ databases">
        <title>Genome analysis of Massilia species.</title>
        <authorList>
            <person name="Jung D.-H."/>
        </authorList>
    </citation>
    <scope>NUCLEOTIDE SEQUENCE [LARGE SCALE GENOMIC DNA]</scope>
    <source>
        <strain evidence="3">sipir</strain>
    </source>
</reference>
<dbReference type="Proteomes" id="UP000831532">
    <property type="component" value="Chromosome"/>
</dbReference>
<dbReference type="InterPro" id="IPR009739">
    <property type="entry name" value="LprI-like_N"/>
</dbReference>
<name>A0ABY4A6H9_9BURK</name>
<gene>
    <name evidence="2" type="ORF">INH39_22705</name>
</gene>
<evidence type="ECO:0000313" key="2">
    <source>
        <dbReference type="EMBL" id="UOD28253.1"/>
    </source>
</evidence>
<dbReference type="Gene3D" id="1.20.1270.180">
    <property type="match status" value="1"/>
</dbReference>
<protein>
    <submittedName>
        <fullName evidence="2">DUF1311 domain-containing protein</fullName>
    </submittedName>
</protein>
<keyword evidence="3" id="KW-1185">Reference proteome</keyword>
<organism evidence="2 3">
    <name type="scientific">Massilia violaceinigra</name>
    <dbReference type="NCBI Taxonomy" id="2045208"/>
    <lineage>
        <taxon>Bacteria</taxon>
        <taxon>Pseudomonadati</taxon>
        <taxon>Pseudomonadota</taxon>
        <taxon>Betaproteobacteria</taxon>
        <taxon>Burkholderiales</taxon>
        <taxon>Oxalobacteraceae</taxon>
        <taxon>Telluria group</taxon>
        <taxon>Massilia</taxon>
    </lineage>
</organism>
<evidence type="ECO:0000259" key="1">
    <source>
        <dbReference type="Pfam" id="PF07007"/>
    </source>
</evidence>
<sequence length="108" mass="12151">MTLAYRILCKNTTFMCGKGVLTDTAIVRIDYALAKIAQWFENDRYKNVARTRMRAAGASYVRYRAARCAYLAALHGDARDISRLACLARKNLQRARELARGTDAVSSE</sequence>
<evidence type="ECO:0000313" key="3">
    <source>
        <dbReference type="Proteomes" id="UP000831532"/>
    </source>
</evidence>
<accession>A0ABY4A6H9</accession>
<proteinExistence type="predicted"/>